<evidence type="ECO:0000313" key="4">
    <source>
        <dbReference type="Proteomes" id="UP001527925"/>
    </source>
</evidence>
<dbReference type="InterPro" id="IPR001715">
    <property type="entry name" value="CH_dom"/>
</dbReference>
<organism evidence="3 4">
    <name type="scientific">Polyrhizophydium stewartii</name>
    <dbReference type="NCBI Taxonomy" id="2732419"/>
    <lineage>
        <taxon>Eukaryota</taxon>
        <taxon>Fungi</taxon>
        <taxon>Fungi incertae sedis</taxon>
        <taxon>Chytridiomycota</taxon>
        <taxon>Chytridiomycota incertae sedis</taxon>
        <taxon>Chytridiomycetes</taxon>
        <taxon>Rhizophydiales</taxon>
        <taxon>Rhizophydiales incertae sedis</taxon>
        <taxon>Polyrhizophydium</taxon>
    </lineage>
</organism>
<dbReference type="SUPFAM" id="SSF47576">
    <property type="entry name" value="Calponin-homology domain, CH-domain"/>
    <property type="match status" value="1"/>
</dbReference>
<comment type="caution">
    <text evidence="3">The sequence shown here is derived from an EMBL/GenBank/DDBJ whole genome shotgun (WGS) entry which is preliminary data.</text>
</comment>
<dbReference type="PROSITE" id="PS50021">
    <property type="entry name" value="CH"/>
    <property type="match status" value="1"/>
</dbReference>
<evidence type="ECO:0000256" key="1">
    <source>
        <dbReference type="SAM" id="MobiDB-lite"/>
    </source>
</evidence>
<dbReference type="InterPro" id="IPR052111">
    <property type="entry name" value="Spermatogenesis_Ciliary_MAP"/>
</dbReference>
<feature type="region of interest" description="Disordered" evidence="1">
    <location>
        <begin position="129"/>
        <end position="164"/>
    </location>
</feature>
<feature type="compositionally biased region" description="Basic and acidic residues" evidence="1">
    <location>
        <begin position="880"/>
        <end position="891"/>
    </location>
</feature>
<feature type="domain" description="Calponin-homology (CH)" evidence="2">
    <location>
        <begin position="3"/>
        <end position="107"/>
    </location>
</feature>
<accession>A0ABR4MZQ2</accession>
<proteinExistence type="predicted"/>
<protein>
    <recommendedName>
        <fullName evidence="2">Calponin-homology (CH) domain-containing protein</fullName>
    </recommendedName>
</protein>
<keyword evidence="4" id="KW-1185">Reference proteome</keyword>
<dbReference type="InterPro" id="IPR010441">
    <property type="entry name" value="CH_2"/>
</dbReference>
<dbReference type="PANTHER" id="PTHR12509">
    <property type="entry name" value="SPERMATOGENESIS-ASSOCIATED 4-RELATED"/>
    <property type="match status" value="1"/>
</dbReference>
<dbReference type="PANTHER" id="PTHR12509:SF8">
    <property type="entry name" value="SPERMATOGENESIS-ASSOCIATED PROTEIN 4"/>
    <property type="match status" value="1"/>
</dbReference>
<dbReference type="InterPro" id="IPR036872">
    <property type="entry name" value="CH_dom_sf"/>
</dbReference>
<dbReference type="Proteomes" id="UP001527925">
    <property type="component" value="Unassembled WGS sequence"/>
</dbReference>
<gene>
    <name evidence="3" type="ORF">HK105_207744</name>
</gene>
<dbReference type="Pfam" id="PF06294">
    <property type="entry name" value="CH_2"/>
    <property type="match status" value="1"/>
</dbReference>
<dbReference type="EMBL" id="JADGIZ020000058">
    <property type="protein sequence ID" value="KAL2912752.1"/>
    <property type="molecule type" value="Genomic_DNA"/>
</dbReference>
<reference evidence="3 4" key="1">
    <citation type="submission" date="2023-09" db="EMBL/GenBank/DDBJ databases">
        <title>Pangenome analysis of Batrachochytrium dendrobatidis and related Chytrids.</title>
        <authorList>
            <person name="Yacoub M.N."/>
            <person name="Stajich J.E."/>
            <person name="James T.Y."/>
        </authorList>
    </citation>
    <scope>NUCLEOTIDE SEQUENCE [LARGE SCALE GENOMIC DNA]</scope>
    <source>
        <strain evidence="3 4">JEL0888</strain>
    </source>
</reference>
<sequence length="926" mass="99671">MATTLPREILKWIQSLDLSYSVKNFKRDFSNGFLVAEILAKYYPTEVQMHAFDTGTGGGAKKNNWGMLERVFSKYSIPVSKEICSNVAACKPKSADILLSIIYWHLNNKAPPPEGIMATSATLMPPQAKRNADARRAGGQAVGGVVTSQGAATDTDASDPSGSATAEHILSAAREASILVENNLEPFVADSQVNPGAAAGVVGAASTAVAAVSAASSAALNAAGHGAALSGLGPASAIAAGGGITLHGTIKSAQLVLNQDPEPEYAVEEPSVGRISFMRIICQIFGVSDQQINFHRNAFPTNLVRDILAYKIETGQRYETDVLLGLLQEKMPELMAIVQQSPPLDFQLIFDTLLPCIVNYGSSTKVFRAITTIMYFLGDLCQHMLPPGESFRRLSNARDFVPLIQQLSLPTMDKIPFVARIIHAYLGPDIAETERVRIFLEIKTIMNKEKLQSPLIQSKSASGSEFIFFLASFNSIDDYPLHSAAFQFTVFHLSECLTIINAFKGSGQSNALLLSSMNVPAIASDISANPGITILSTADLPALEVSAALHIVAAIIRSGVPLEHRVMTDVVDSALRTFLKVVINPQCSSHLQKAYMNVVIALLETLPIDQPRDSLEYALLKDLLGIVNNLLKWYSGEPLRAALIMTAGVQHRHQRLCAPFVRGLVSVGDAMRVELLKLPAERKAKQVFSWDLPFLLDQARPFIYQVWSGFGVGMGVCKATEFSRSPLEGPYLQILWAIARDESAALVDAPAKSRTGAPGDSVRHLVPQSAWNHLFLCLSDHIIASLAVHELSDLAWNVFTGFMQICSRETIIKKFPALLGVLVKDPLKSKPVAASLTAAQQGLSAALLPVKPGESEAAASAAAATAAALPPSGSVSAVPSKDDQSRWPRDPQDAHAVHLEAKRVLRIFMTEFPTLAGTANRSFLSS</sequence>
<dbReference type="Gene3D" id="1.10.418.10">
    <property type="entry name" value="Calponin-like domain"/>
    <property type="match status" value="1"/>
</dbReference>
<name>A0ABR4MZQ2_9FUNG</name>
<evidence type="ECO:0000313" key="3">
    <source>
        <dbReference type="EMBL" id="KAL2912752.1"/>
    </source>
</evidence>
<feature type="compositionally biased region" description="Low complexity" evidence="1">
    <location>
        <begin position="137"/>
        <end position="153"/>
    </location>
</feature>
<evidence type="ECO:0000259" key="2">
    <source>
        <dbReference type="PROSITE" id="PS50021"/>
    </source>
</evidence>
<feature type="region of interest" description="Disordered" evidence="1">
    <location>
        <begin position="871"/>
        <end position="891"/>
    </location>
</feature>